<sequence>MTAFAVVDGEDLPRCKWYEHGDPRILAALWDLVEILGFQRLKASGDADALLAQWSAKGQIDAVISSSVVLLALGARVDTECKVDIFEAAQIEQLGGIDHGGLVLILLLSGIICPVSTTNRVAKEMGKTHIGRMLLERMDAYWWNKSRLDDEFNRFNNIVATVLEFNAEGYLKTKHPKIAHSLTVVWPHREISEYLHNSPGDMLDSIYPSLHGDYNVVDVLRLRLWGNRHMGWEYMDSVSLYRDCGCSIWQAIVGSIIHSPVASFDPDLNVIKSQFLRVQILSEVKGRRSKDGTLSTRVTFSLDGIAEVGRLPLEGRIVMLHVPEDVLDIMKTQNNVECHEHEDNMPADSETATLASVDEMEVTGMLQGL</sequence>
<reference evidence="1 2" key="1">
    <citation type="submission" date="2015-12" db="EMBL/GenBank/DDBJ databases">
        <title>Draft genome sequence of Moniliophthora roreri, the causal agent of frosty pod rot of cacao.</title>
        <authorList>
            <person name="Aime M.C."/>
            <person name="Diaz-Valderrama J.R."/>
            <person name="Kijpornyongpan T."/>
            <person name="Phillips-Mora W."/>
        </authorList>
    </citation>
    <scope>NUCLEOTIDE SEQUENCE [LARGE SCALE GENOMIC DNA]</scope>
    <source>
        <strain evidence="1 2">MCA 2952</strain>
    </source>
</reference>
<dbReference type="Proteomes" id="UP000054988">
    <property type="component" value="Unassembled WGS sequence"/>
</dbReference>
<accession>A0A0W0FCZ5</accession>
<evidence type="ECO:0000313" key="1">
    <source>
        <dbReference type="EMBL" id="KTB34206.1"/>
    </source>
</evidence>
<comment type="caution">
    <text evidence="1">The sequence shown here is derived from an EMBL/GenBank/DDBJ whole genome shotgun (WGS) entry which is preliminary data.</text>
</comment>
<protein>
    <recommendedName>
        <fullName evidence="3">XPG-I domain-containing protein</fullName>
    </recommendedName>
</protein>
<evidence type="ECO:0008006" key="3">
    <source>
        <dbReference type="Google" id="ProtNLM"/>
    </source>
</evidence>
<dbReference type="AlphaFoldDB" id="A0A0W0FCZ5"/>
<proteinExistence type="predicted"/>
<name>A0A0W0FCZ5_MONRR</name>
<dbReference type="InterPro" id="IPR029060">
    <property type="entry name" value="PIN-like_dom_sf"/>
</dbReference>
<organism evidence="1 2">
    <name type="scientific">Moniliophthora roreri</name>
    <name type="common">Frosty pod rot fungus</name>
    <name type="synonym">Monilia roreri</name>
    <dbReference type="NCBI Taxonomy" id="221103"/>
    <lineage>
        <taxon>Eukaryota</taxon>
        <taxon>Fungi</taxon>
        <taxon>Dikarya</taxon>
        <taxon>Basidiomycota</taxon>
        <taxon>Agaricomycotina</taxon>
        <taxon>Agaricomycetes</taxon>
        <taxon>Agaricomycetidae</taxon>
        <taxon>Agaricales</taxon>
        <taxon>Marasmiineae</taxon>
        <taxon>Marasmiaceae</taxon>
        <taxon>Moniliophthora</taxon>
    </lineage>
</organism>
<dbReference type="EMBL" id="LATX01002108">
    <property type="protein sequence ID" value="KTB34206.1"/>
    <property type="molecule type" value="Genomic_DNA"/>
</dbReference>
<dbReference type="SUPFAM" id="SSF88723">
    <property type="entry name" value="PIN domain-like"/>
    <property type="match status" value="1"/>
</dbReference>
<gene>
    <name evidence="1" type="ORF">WG66_13218</name>
</gene>
<evidence type="ECO:0000313" key="2">
    <source>
        <dbReference type="Proteomes" id="UP000054988"/>
    </source>
</evidence>